<dbReference type="AlphaFoldDB" id="A0A445ER43"/>
<dbReference type="SUPFAM" id="SSF52540">
    <property type="entry name" value="P-loop containing nucleoside triphosphate hydrolases"/>
    <property type="match status" value="1"/>
</dbReference>
<evidence type="ECO:0008006" key="3">
    <source>
        <dbReference type="Google" id="ProtNLM"/>
    </source>
</evidence>
<proteinExistence type="predicted"/>
<comment type="caution">
    <text evidence="1">The sequence shown here is derived from an EMBL/GenBank/DDBJ whole genome shotgun (WGS) entry which is preliminary data.</text>
</comment>
<dbReference type="EMBL" id="SDMP01000001">
    <property type="protein sequence ID" value="RYR77950.1"/>
    <property type="molecule type" value="Genomic_DNA"/>
</dbReference>
<keyword evidence="2" id="KW-1185">Reference proteome</keyword>
<dbReference type="SUPFAM" id="SSF54849">
    <property type="entry name" value="GroEL-intermediate domain like"/>
    <property type="match status" value="1"/>
</dbReference>
<protein>
    <recommendedName>
        <fullName evidence="3">AAA+ ATPase domain-containing protein</fullName>
    </recommendedName>
</protein>
<dbReference type="STRING" id="3818.A0A445ER43"/>
<accession>A0A445ER43</accession>
<name>A0A445ER43_ARAHY</name>
<evidence type="ECO:0000313" key="1">
    <source>
        <dbReference type="EMBL" id="RYR77950.1"/>
    </source>
</evidence>
<evidence type="ECO:0000313" key="2">
    <source>
        <dbReference type="Proteomes" id="UP000289738"/>
    </source>
</evidence>
<dbReference type="InterPro" id="IPR027410">
    <property type="entry name" value="TCP-1-like_intermed_sf"/>
</dbReference>
<organism evidence="1 2">
    <name type="scientific">Arachis hypogaea</name>
    <name type="common">Peanut</name>
    <dbReference type="NCBI Taxonomy" id="3818"/>
    <lineage>
        <taxon>Eukaryota</taxon>
        <taxon>Viridiplantae</taxon>
        <taxon>Streptophyta</taxon>
        <taxon>Embryophyta</taxon>
        <taxon>Tracheophyta</taxon>
        <taxon>Spermatophyta</taxon>
        <taxon>Magnoliopsida</taxon>
        <taxon>eudicotyledons</taxon>
        <taxon>Gunneridae</taxon>
        <taxon>Pentapetalae</taxon>
        <taxon>rosids</taxon>
        <taxon>fabids</taxon>
        <taxon>Fabales</taxon>
        <taxon>Fabaceae</taxon>
        <taxon>Papilionoideae</taxon>
        <taxon>50 kb inversion clade</taxon>
        <taxon>dalbergioids sensu lato</taxon>
        <taxon>Dalbergieae</taxon>
        <taxon>Pterocarpus clade</taxon>
        <taxon>Arachis</taxon>
    </lineage>
</organism>
<dbReference type="Gene3D" id="3.30.260.10">
    <property type="entry name" value="TCP-1-like chaperonin intermediate domain"/>
    <property type="match status" value="1"/>
</dbReference>
<gene>
    <name evidence="1" type="ORF">Ahy_A01g002665</name>
</gene>
<dbReference type="InterPro" id="IPR027417">
    <property type="entry name" value="P-loop_NTPase"/>
</dbReference>
<dbReference type="Proteomes" id="UP000289738">
    <property type="component" value="Chromosome A01"/>
</dbReference>
<sequence>MTLLLGPPSSGKTTLLLALAAKLDPELRWKEKLLTMDTRLKKLASLAISAMQLLALVDKLGKESLINCAKTSMSSKLITGDSNFFANLVVEVVQAVKMTNARGKLNTQS</sequence>
<reference evidence="1 2" key="1">
    <citation type="submission" date="2019-01" db="EMBL/GenBank/DDBJ databases">
        <title>Sequencing of cultivated peanut Arachis hypogaea provides insights into genome evolution and oil improvement.</title>
        <authorList>
            <person name="Chen X."/>
        </authorList>
    </citation>
    <scope>NUCLEOTIDE SEQUENCE [LARGE SCALE GENOMIC DNA]</scope>
    <source>
        <strain evidence="2">cv. Fuhuasheng</strain>
        <tissue evidence="1">Leaves</tissue>
    </source>
</reference>